<dbReference type="Gene3D" id="3.40.50.880">
    <property type="match status" value="1"/>
</dbReference>
<dbReference type="PANTHER" id="PTHR42695">
    <property type="entry name" value="GLUTAMINE AMIDOTRANSFERASE YLR126C-RELATED"/>
    <property type="match status" value="1"/>
</dbReference>
<dbReference type="Pfam" id="PF00117">
    <property type="entry name" value="GATase"/>
    <property type="match status" value="1"/>
</dbReference>
<dbReference type="NCBIfam" id="NF005743">
    <property type="entry name" value="PRK07567.1"/>
    <property type="match status" value="1"/>
</dbReference>
<evidence type="ECO:0000259" key="1">
    <source>
        <dbReference type="Pfam" id="PF00117"/>
    </source>
</evidence>
<gene>
    <name evidence="2" type="ORF">B5766_07240</name>
</gene>
<dbReference type="InterPro" id="IPR017926">
    <property type="entry name" value="GATASE"/>
</dbReference>
<evidence type="ECO:0000313" key="2">
    <source>
        <dbReference type="EMBL" id="PDQ35232.1"/>
    </source>
</evidence>
<dbReference type="Proteomes" id="UP000219994">
    <property type="component" value="Unassembled WGS sequence"/>
</dbReference>
<dbReference type="PANTHER" id="PTHR42695:SF5">
    <property type="entry name" value="GLUTAMINE AMIDOTRANSFERASE YLR126C-RELATED"/>
    <property type="match status" value="1"/>
</dbReference>
<dbReference type="GO" id="GO:0005829">
    <property type="term" value="C:cytosol"/>
    <property type="evidence" value="ECO:0007669"/>
    <property type="project" value="TreeGrafter"/>
</dbReference>
<dbReference type="PROSITE" id="PS51273">
    <property type="entry name" value="GATASE_TYPE_1"/>
    <property type="match status" value="1"/>
</dbReference>
<dbReference type="InterPro" id="IPR044992">
    <property type="entry name" value="ChyE-like"/>
</dbReference>
<dbReference type="EMBL" id="NAEP01000038">
    <property type="protein sequence ID" value="PDQ35232.1"/>
    <property type="molecule type" value="Genomic_DNA"/>
</dbReference>
<proteinExistence type="predicted"/>
<organism evidence="2 3">
    <name type="scientific">Candidatus Lumbricidiphila eiseniae</name>
    <dbReference type="NCBI Taxonomy" id="1969409"/>
    <lineage>
        <taxon>Bacteria</taxon>
        <taxon>Bacillati</taxon>
        <taxon>Actinomycetota</taxon>
        <taxon>Actinomycetes</taxon>
        <taxon>Micrococcales</taxon>
        <taxon>Microbacteriaceae</taxon>
        <taxon>Candidatus Lumbricidiphila</taxon>
    </lineage>
</organism>
<feature type="domain" description="Glutamine amidotransferase" evidence="1">
    <location>
        <begin position="67"/>
        <end position="216"/>
    </location>
</feature>
<name>A0A2A6FQS6_9MICO</name>
<reference evidence="3" key="1">
    <citation type="submission" date="2017-03" db="EMBL/GenBank/DDBJ databases">
        <authorList>
            <person name="Lund M.B."/>
        </authorList>
    </citation>
    <scope>NUCLEOTIDE SEQUENCE [LARGE SCALE GENOMIC DNA]</scope>
</reference>
<comment type="caution">
    <text evidence="2">The sequence shown here is derived from an EMBL/GenBank/DDBJ whole genome shotgun (WGS) entry which is preliminary data.</text>
</comment>
<dbReference type="AlphaFoldDB" id="A0A2A6FQS6"/>
<protein>
    <recommendedName>
        <fullName evidence="1">Glutamine amidotransferase domain-containing protein</fullName>
    </recommendedName>
</protein>
<dbReference type="SUPFAM" id="SSF52317">
    <property type="entry name" value="Class I glutamine amidotransferase-like"/>
    <property type="match status" value="1"/>
</dbReference>
<dbReference type="InterPro" id="IPR029062">
    <property type="entry name" value="Class_I_gatase-like"/>
</dbReference>
<sequence>MGGGDRLPARPLRRGGQVVSASFLFLSARPEKDAVEPEYEAVRRTMALTPHQLHHHPLVDAPLADLPLSKFRGIVVGGSPFNVSTEDTRKSLQQRRVETDLARLAEWAVTHDARVVFTCYGIGVLTRVLGGAVDTAHGEAAAAVEVTLTDAGTSDPLTGALPGTFQALVGHKESTSVLPNSAVLLATSVGCPVQIYRVGSHVYATQFHPEVSPEEFIARSRVYRNHGYFRADELSAVIERLTAASVTEPQRLLRRFAEAALQDVPD</sequence>
<evidence type="ECO:0000313" key="3">
    <source>
        <dbReference type="Proteomes" id="UP000219994"/>
    </source>
</evidence>
<dbReference type="CDD" id="cd01741">
    <property type="entry name" value="GATase1_1"/>
    <property type="match status" value="1"/>
</dbReference>
<accession>A0A2A6FQS6</accession>